<organism evidence="1 2">
    <name type="scientific">Rhizobium sullae</name>
    <name type="common">Rhizobium hedysari</name>
    <dbReference type="NCBI Taxonomy" id="50338"/>
    <lineage>
        <taxon>Bacteria</taxon>
        <taxon>Pseudomonadati</taxon>
        <taxon>Pseudomonadota</taxon>
        <taxon>Alphaproteobacteria</taxon>
        <taxon>Hyphomicrobiales</taxon>
        <taxon>Rhizobiaceae</taxon>
        <taxon>Rhizobium/Agrobacterium group</taxon>
        <taxon>Rhizobium</taxon>
    </lineage>
</organism>
<dbReference type="Proteomes" id="UP001060123">
    <property type="component" value="Chromosome"/>
</dbReference>
<keyword evidence="2" id="KW-1185">Reference proteome</keyword>
<accession>A0ABY5XME3</accession>
<dbReference type="Gene3D" id="3.40.630.30">
    <property type="match status" value="1"/>
</dbReference>
<dbReference type="EMBL" id="CP104143">
    <property type="protein sequence ID" value="UWU15780.1"/>
    <property type="molecule type" value="Genomic_DNA"/>
</dbReference>
<evidence type="ECO:0000313" key="2">
    <source>
        <dbReference type="Proteomes" id="UP001060123"/>
    </source>
</evidence>
<sequence length="89" mass="9661">MHGALAFAGGEAVGFVHYIFHRSTWSLSDSCYLQDLFVAPVVRGKEPEDFAIGGVTPAPSVYFSDVARQSTANGCSRDSSTRSILEFDR</sequence>
<dbReference type="RefSeq" id="WP_084606569.1">
    <property type="nucleotide sequence ID" value="NZ_CP104143.1"/>
</dbReference>
<proteinExistence type="predicted"/>
<evidence type="ECO:0000313" key="1">
    <source>
        <dbReference type="EMBL" id="UWU15780.1"/>
    </source>
</evidence>
<dbReference type="InterPro" id="IPR016181">
    <property type="entry name" value="Acyl_CoA_acyltransferase"/>
</dbReference>
<protein>
    <submittedName>
        <fullName evidence="1">GNAT family N-acetyltransferase</fullName>
    </submittedName>
</protein>
<gene>
    <name evidence="1" type="ORF">N2599_07225</name>
</gene>
<reference evidence="1" key="1">
    <citation type="submission" date="2022-09" db="EMBL/GenBank/DDBJ databases">
        <title>Australian commercial rhizobial inoculants.</title>
        <authorList>
            <person name="Kohlmeier M.G."/>
            <person name="O'Hara G.W."/>
            <person name="Colombi E."/>
            <person name="Ramsay J.P."/>
            <person name="Terpolilli J."/>
        </authorList>
    </citation>
    <scope>NUCLEOTIDE SEQUENCE</scope>
    <source>
        <strain evidence="1">WSM1592</strain>
    </source>
</reference>
<dbReference type="SUPFAM" id="SSF55729">
    <property type="entry name" value="Acyl-CoA N-acyltransferases (Nat)"/>
    <property type="match status" value="1"/>
</dbReference>
<dbReference type="CDD" id="cd04301">
    <property type="entry name" value="NAT_SF"/>
    <property type="match status" value="1"/>
</dbReference>
<name>A0ABY5XME3_RHISU</name>